<evidence type="ECO:0000256" key="2">
    <source>
        <dbReference type="ARBA" id="ARBA00023015"/>
    </source>
</evidence>
<feature type="domain" description="Response regulatory" evidence="7">
    <location>
        <begin position="4"/>
        <end position="142"/>
    </location>
</feature>
<keyword evidence="4" id="KW-0804">Transcription</keyword>
<dbReference type="GO" id="GO:0003677">
    <property type="term" value="F:DNA binding"/>
    <property type="evidence" value="ECO:0007669"/>
    <property type="project" value="UniProtKB-KW"/>
</dbReference>
<evidence type="ECO:0000313" key="8">
    <source>
        <dbReference type="EMBL" id="OEU93414.1"/>
    </source>
</evidence>
<dbReference type="PANTHER" id="PTHR43214">
    <property type="entry name" value="TWO-COMPONENT RESPONSE REGULATOR"/>
    <property type="match status" value="1"/>
</dbReference>
<dbReference type="EMBL" id="LJGU01000156">
    <property type="protein sequence ID" value="OEU93414.1"/>
    <property type="molecule type" value="Genomic_DNA"/>
</dbReference>
<dbReference type="PROSITE" id="PS00622">
    <property type="entry name" value="HTH_LUXR_1"/>
    <property type="match status" value="1"/>
</dbReference>
<dbReference type="SMART" id="SM00448">
    <property type="entry name" value="REC"/>
    <property type="match status" value="1"/>
</dbReference>
<evidence type="ECO:0000256" key="3">
    <source>
        <dbReference type="ARBA" id="ARBA00023125"/>
    </source>
</evidence>
<protein>
    <submittedName>
        <fullName evidence="8">LuxR family transcriptional regulator</fullName>
    </submittedName>
</protein>
<dbReference type="PATRIC" id="fig|1075402.3.peg.4688"/>
<dbReference type="SUPFAM" id="SSF52172">
    <property type="entry name" value="CheY-like"/>
    <property type="match status" value="1"/>
</dbReference>
<dbReference type="PROSITE" id="PS50043">
    <property type="entry name" value="HTH_LUXR_2"/>
    <property type="match status" value="1"/>
</dbReference>
<dbReference type="GO" id="GO:0000160">
    <property type="term" value="P:phosphorelay signal transduction system"/>
    <property type="evidence" value="ECO:0007669"/>
    <property type="project" value="InterPro"/>
</dbReference>
<dbReference type="InterPro" id="IPR016032">
    <property type="entry name" value="Sig_transdc_resp-reg_C-effctor"/>
</dbReference>
<dbReference type="InterPro" id="IPR058245">
    <property type="entry name" value="NreC/VraR/RcsB-like_REC"/>
</dbReference>
<accession>A0A1E7JU19</accession>
<dbReference type="SMART" id="SM00421">
    <property type="entry name" value="HTH_LUXR"/>
    <property type="match status" value="1"/>
</dbReference>
<gene>
    <name evidence="8" type="ORF">AN216_24635</name>
</gene>
<reference evidence="8 9" key="1">
    <citation type="journal article" date="2016" name="Front. Microbiol.">
        <title>Comparative Genomics Analysis of Streptomyces Species Reveals Their Adaptation to the Marine Environment and Their Diversity at the Genomic Level.</title>
        <authorList>
            <person name="Tian X."/>
            <person name="Zhang Z."/>
            <person name="Yang T."/>
            <person name="Chen M."/>
            <person name="Li J."/>
            <person name="Chen F."/>
            <person name="Yang J."/>
            <person name="Li W."/>
            <person name="Zhang B."/>
            <person name="Zhang Z."/>
            <person name="Wu J."/>
            <person name="Zhang C."/>
            <person name="Long L."/>
            <person name="Xiao J."/>
        </authorList>
    </citation>
    <scope>NUCLEOTIDE SEQUENCE [LARGE SCALE GENOMIC DNA]</scope>
    <source>
        <strain evidence="8 9">SCSIO 02100</strain>
    </source>
</reference>
<dbReference type="RefSeq" id="WP_244502642.1">
    <property type="nucleotide sequence ID" value="NZ_LJGU01000156.1"/>
</dbReference>
<evidence type="ECO:0000256" key="4">
    <source>
        <dbReference type="ARBA" id="ARBA00023163"/>
    </source>
</evidence>
<dbReference type="InterPro" id="IPR039420">
    <property type="entry name" value="WalR-like"/>
</dbReference>
<dbReference type="CDD" id="cd17535">
    <property type="entry name" value="REC_NarL-like"/>
    <property type="match status" value="1"/>
</dbReference>
<sequence>MTIRVLLADDETIVRAGVRTILATDPRIEVVAEAKDGREAVELARAHRPDVALLDIRMPRLDGLAAAEEILRISASTSATAGRAIGEGDAATDSTAPGTAVAILTTFAEDDYIARALSGGATGFLLKTGDPHELLAGVRAVASGGAFLSPTVARHVLTELDGGVGGRLNRGALARARTDGLTTREREVLALVARGWSNAEVAQRLHLVEGTVKGHVSAVLDRLEVENRVQAAIVAYEAGLA</sequence>
<name>A0A1E7JU19_9ACTN</name>
<dbReference type="GO" id="GO:0006355">
    <property type="term" value="P:regulation of DNA-templated transcription"/>
    <property type="evidence" value="ECO:0007669"/>
    <property type="project" value="InterPro"/>
</dbReference>
<dbReference type="Pfam" id="PF00072">
    <property type="entry name" value="Response_reg"/>
    <property type="match status" value="1"/>
</dbReference>
<feature type="domain" description="HTH luxR-type" evidence="6">
    <location>
        <begin position="174"/>
        <end position="239"/>
    </location>
</feature>
<dbReference type="InterPro" id="IPR001789">
    <property type="entry name" value="Sig_transdc_resp-reg_receiver"/>
</dbReference>
<dbReference type="Pfam" id="PF00196">
    <property type="entry name" value="GerE"/>
    <property type="match status" value="1"/>
</dbReference>
<keyword evidence="2" id="KW-0805">Transcription regulation</keyword>
<dbReference type="Proteomes" id="UP000176101">
    <property type="component" value="Unassembled WGS sequence"/>
</dbReference>
<dbReference type="STRING" id="1075402.AN216_24635"/>
<evidence type="ECO:0000259" key="6">
    <source>
        <dbReference type="PROSITE" id="PS50043"/>
    </source>
</evidence>
<dbReference type="InterPro" id="IPR011006">
    <property type="entry name" value="CheY-like_superfamily"/>
</dbReference>
<dbReference type="InterPro" id="IPR000792">
    <property type="entry name" value="Tscrpt_reg_LuxR_C"/>
</dbReference>
<organism evidence="8 9">
    <name type="scientific">Streptomyces oceani</name>
    <dbReference type="NCBI Taxonomy" id="1075402"/>
    <lineage>
        <taxon>Bacteria</taxon>
        <taxon>Bacillati</taxon>
        <taxon>Actinomycetota</taxon>
        <taxon>Actinomycetes</taxon>
        <taxon>Kitasatosporales</taxon>
        <taxon>Streptomycetaceae</taxon>
        <taxon>Streptomyces</taxon>
    </lineage>
</organism>
<dbReference type="PRINTS" id="PR00038">
    <property type="entry name" value="HTHLUXR"/>
</dbReference>
<evidence type="ECO:0000256" key="1">
    <source>
        <dbReference type="ARBA" id="ARBA00022553"/>
    </source>
</evidence>
<comment type="caution">
    <text evidence="8">The sequence shown here is derived from an EMBL/GenBank/DDBJ whole genome shotgun (WGS) entry which is preliminary data.</text>
</comment>
<keyword evidence="1 5" id="KW-0597">Phosphoprotein</keyword>
<dbReference type="PROSITE" id="PS50110">
    <property type="entry name" value="RESPONSE_REGULATORY"/>
    <property type="match status" value="1"/>
</dbReference>
<dbReference type="AlphaFoldDB" id="A0A1E7JU19"/>
<dbReference type="PANTHER" id="PTHR43214:SF24">
    <property type="entry name" value="TRANSCRIPTIONAL REGULATORY PROTEIN NARL-RELATED"/>
    <property type="match status" value="1"/>
</dbReference>
<evidence type="ECO:0000259" key="7">
    <source>
        <dbReference type="PROSITE" id="PS50110"/>
    </source>
</evidence>
<dbReference type="SUPFAM" id="SSF46894">
    <property type="entry name" value="C-terminal effector domain of the bipartite response regulators"/>
    <property type="match status" value="1"/>
</dbReference>
<keyword evidence="3" id="KW-0238">DNA-binding</keyword>
<dbReference type="CDD" id="cd06170">
    <property type="entry name" value="LuxR_C_like"/>
    <property type="match status" value="1"/>
</dbReference>
<proteinExistence type="predicted"/>
<keyword evidence="9" id="KW-1185">Reference proteome</keyword>
<dbReference type="Gene3D" id="3.40.50.2300">
    <property type="match status" value="1"/>
</dbReference>
<evidence type="ECO:0000313" key="9">
    <source>
        <dbReference type="Proteomes" id="UP000176101"/>
    </source>
</evidence>
<feature type="modified residue" description="4-aspartylphosphate" evidence="5">
    <location>
        <position position="55"/>
    </location>
</feature>
<evidence type="ECO:0000256" key="5">
    <source>
        <dbReference type="PROSITE-ProRule" id="PRU00169"/>
    </source>
</evidence>